<dbReference type="PROSITE" id="PS51257">
    <property type="entry name" value="PROKAR_LIPOPROTEIN"/>
    <property type="match status" value="1"/>
</dbReference>
<protein>
    <recommendedName>
        <fullName evidence="4">Lipocalin-like domain-containing protein</fullName>
    </recommendedName>
</protein>
<evidence type="ECO:0000313" key="3">
    <source>
        <dbReference type="Proteomes" id="UP000256373"/>
    </source>
</evidence>
<keyword evidence="3" id="KW-1185">Reference proteome</keyword>
<comment type="caution">
    <text evidence="2">The sequence shown here is derived from an EMBL/GenBank/DDBJ whole genome shotgun (WGS) entry which is preliminary data.</text>
</comment>
<dbReference type="AlphaFoldDB" id="A0A3D8YCE4"/>
<dbReference type="EMBL" id="QNUL01000006">
    <property type="protein sequence ID" value="REA62062.1"/>
    <property type="molecule type" value="Genomic_DNA"/>
</dbReference>
<feature type="signal peptide" evidence="1">
    <location>
        <begin position="1"/>
        <end position="21"/>
    </location>
</feature>
<organism evidence="2 3">
    <name type="scientific">Dyadobacter luteus</name>
    <dbReference type="NCBI Taxonomy" id="2259619"/>
    <lineage>
        <taxon>Bacteria</taxon>
        <taxon>Pseudomonadati</taxon>
        <taxon>Bacteroidota</taxon>
        <taxon>Cytophagia</taxon>
        <taxon>Cytophagales</taxon>
        <taxon>Spirosomataceae</taxon>
        <taxon>Dyadobacter</taxon>
    </lineage>
</organism>
<dbReference type="Proteomes" id="UP000256373">
    <property type="component" value="Unassembled WGS sequence"/>
</dbReference>
<feature type="chain" id="PRO_5017625983" description="Lipocalin-like domain-containing protein" evidence="1">
    <location>
        <begin position="22"/>
        <end position="148"/>
    </location>
</feature>
<reference evidence="2 3" key="1">
    <citation type="submission" date="2018-07" db="EMBL/GenBank/DDBJ databases">
        <title>Dyadobacter roseus sp. nov., isolated from rose rhizosphere soil.</title>
        <authorList>
            <person name="Chen L."/>
        </authorList>
    </citation>
    <scope>NUCLEOTIDE SEQUENCE [LARGE SCALE GENOMIC DNA]</scope>
    <source>
        <strain evidence="2 3">RS19</strain>
    </source>
</reference>
<keyword evidence="1" id="KW-0732">Signal</keyword>
<evidence type="ECO:0000256" key="1">
    <source>
        <dbReference type="SAM" id="SignalP"/>
    </source>
</evidence>
<dbReference type="RefSeq" id="WP_115830696.1">
    <property type="nucleotide sequence ID" value="NZ_QNUL01000006.1"/>
</dbReference>
<sequence>MKNLLLLTVLVVILSACKKDAEPEMAKFDSDKFPQKWQLYSAQGRSIANSPILKGSDLNMQEFYILYADGTASKTREANGTAKTIQGKFRFTEVDSQKFLEVTYETRSELVDNCYATPVEQLYVKSNSEIQGITAMCDRAHLVYSRTE</sequence>
<dbReference type="OrthoDB" id="882993at2"/>
<proteinExistence type="predicted"/>
<gene>
    <name evidence="2" type="ORF">DSL64_10415</name>
</gene>
<accession>A0A3D8YCE4</accession>
<name>A0A3D8YCE4_9BACT</name>
<evidence type="ECO:0008006" key="4">
    <source>
        <dbReference type="Google" id="ProtNLM"/>
    </source>
</evidence>
<evidence type="ECO:0000313" key="2">
    <source>
        <dbReference type="EMBL" id="REA62062.1"/>
    </source>
</evidence>